<evidence type="ECO:0000259" key="5">
    <source>
        <dbReference type="Pfam" id="PF07523"/>
    </source>
</evidence>
<feature type="signal peptide" evidence="4">
    <location>
        <begin position="1"/>
        <end position="36"/>
    </location>
</feature>
<feature type="transmembrane region" description="Helical" evidence="3">
    <location>
        <begin position="1023"/>
        <end position="1042"/>
    </location>
</feature>
<dbReference type="Proteomes" id="UP000281644">
    <property type="component" value="Chromosome"/>
</dbReference>
<feature type="domain" description="Ig-like" evidence="5">
    <location>
        <begin position="636"/>
        <end position="701"/>
    </location>
</feature>
<dbReference type="AlphaFoldDB" id="A0AAN1Q2J3"/>
<evidence type="ECO:0000256" key="1">
    <source>
        <dbReference type="ARBA" id="ARBA00022729"/>
    </source>
</evidence>
<dbReference type="Pfam" id="PF07523">
    <property type="entry name" value="Big_3"/>
    <property type="match status" value="4"/>
</dbReference>
<name>A0AAN1Q2J3_9LACO</name>
<dbReference type="InterPro" id="IPR013783">
    <property type="entry name" value="Ig-like_fold"/>
</dbReference>
<feature type="compositionally biased region" description="Polar residues" evidence="2">
    <location>
        <begin position="895"/>
        <end position="904"/>
    </location>
</feature>
<proteinExistence type="predicted"/>
<accession>A0AAN1Q2J3</accession>
<feature type="region of interest" description="Disordered" evidence="2">
    <location>
        <begin position="878"/>
        <end position="919"/>
    </location>
</feature>
<organism evidence="6 7">
    <name type="scientific">Lactiplantibacillus argentoratensis</name>
    <dbReference type="NCBI Taxonomy" id="271881"/>
    <lineage>
        <taxon>Bacteria</taxon>
        <taxon>Bacillati</taxon>
        <taxon>Bacillota</taxon>
        <taxon>Bacilli</taxon>
        <taxon>Lactobacillales</taxon>
        <taxon>Lactobacillaceae</taxon>
        <taxon>Lactiplantibacillus</taxon>
    </lineage>
</organism>
<protein>
    <submittedName>
        <fullName evidence="6">BspA family leucine-rich repeat surface protein</fullName>
    </submittedName>
</protein>
<evidence type="ECO:0000256" key="4">
    <source>
        <dbReference type="SAM" id="SignalP"/>
    </source>
</evidence>
<feature type="region of interest" description="Disordered" evidence="2">
    <location>
        <begin position="962"/>
        <end position="1002"/>
    </location>
</feature>
<evidence type="ECO:0000313" key="6">
    <source>
        <dbReference type="EMBL" id="AYJ36440.1"/>
    </source>
</evidence>
<keyword evidence="3" id="KW-1133">Transmembrane helix</keyword>
<feature type="compositionally biased region" description="Polar residues" evidence="2">
    <location>
        <begin position="968"/>
        <end position="984"/>
    </location>
</feature>
<dbReference type="GeneID" id="89670016"/>
<reference evidence="6 7" key="1">
    <citation type="submission" date="2018-10" db="EMBL/GenBank/DDBJ databases">
        <title>Genome sequencing of Lactobacillus species.</title>
        <authorList>
            <person name="Baek C."/>
            <person name="Yi H."/>
        </authorList>
    </citation>
    <scope>NUCLEOTIDE SEQUENCE [LARGE SCALE GENOMIC DNA]</scope>
    <source>
        <strain evidence="6 7">DSM 16365</strain>
    </source>
</reference>
<dbReference type="Pfam" id="PF03382">
    <property type="entry name" value="DUF285"/>
    <property type="match status" value="2"/>
</dbReference>
<feature type="chain" id="PRO_5042983621" evidence="4">
    <location>
        <begin position="37"/>
        <end position="1048"/>
    </location>
</feature>
<dbReference type="Gene3D" id="2.60.40.10">
    <property type="entry name" value="Immunoglobulins"/>
    <property type="match status" value="4"/>
</dbReference>
<keyword evidence="3" id="KW-0812">Transmembrane</keyword>
<evidence type="ECO:0000256" key="2">
    <source>
        <dbReference type="SAM" id="MobiDB-lite"/>
    </source>
</evidence>
<dbReference type="SUPFAM" id="SSF52058">
    <property type="entry name" value="L domain-like"/>
    <property type="match status" value="1"/>
</dbReference>
<feature type="domain" description="Ig-like" evidence="5">
    <location>
        <begin position="557"/>
        <end position="626"/>
    </location>
</feature>
<dbReference type="RefSeq" id="WP_054397841.1">
    <property type="nucleotide sequence ID" value="NZ_BJZD01000006.1"/>
</dbReference>
<feature type="region of interest" description="Disordered" evidence="2">
    <location>
        <begin position="62"/>
        <end position="90"/>
    </location>
</feature>
<dbReference type="EMBL" id="CP032751">
    <property type="protein sequence ID" value="AYJ36440.1"/>
    <property type="molecule type" value="Genomic_DNA"/>
</dbReference>
<dbReference type="Pfam" id="PF19258">
    <property type="entry name" value="KxYKxGKxW_sig"/>
    <property type="match status" value="1"/>
</dbReference>
<gene>
    <name evidence="6" type="ORF">LPA65_12080</name>
</gene>
<feature type="domain" description="Ig-like" evidence="5">
    <location>
        <begin position="802"/>
        <end position="870"/>
    </location>
</feature>
<dbReference type="Gene3D" id="3.80.10.10">
    <property type="entry name" value="Ribonuclease Inhibitor"/>
    <property type="match status" value="1"/>
</dbReference>
<keyword evidence="1 4" id="KW-0732">Signal</keyword>
<dbReference type="InterPro" id="IPR032675">
    <property type="entry name" value="LRR_dom_sf"/>
</dbReference>
<evidence type="ECO:0000313" key="7">
    <source>
        <dbReference type="Proteomes" id="UP000281644"/>
    </source>
</evidence>
<feature type="compositionally biased region" description="Basic and acidic residues" evidence="2">
    <location>
        <begin position="168"/>
        <end position="180"/>
    </location>
</feature>
<dbReference type="InterPro" id="IPR022263">
    <property type="entry name" value="KxYKxGKxW"/>
</dbReference>
<sequence>MEQAKKRYKMYKSGKVWVAASTTAIVLSISLFSAQADSSIEQQPTLSIESTLEDEFSMSRAETLNTKSDTEASCSENSSMLEEAPSTNSVEVVAETNMPISDVQEGESVLNQAQDQLDLGEHPDATTQSVQNTSDNQLIPSVSENDDELSENRVEDVTSSAPSTENNGPRRDEKIGEWDANKILPAETSENHKASNLTETMALLDNRHALPREKDHLETEKLQTELSGNIGVDWWFDQNAGVLFFGGGDLTTHMGIDFWRQYSWYDQVTKVVITDNINATNLGGTFANLINVKHYEGLEKIDTANTIWLEYTFYNNLSLKSLNLSSWKTHNVKYMNGAFMVDMRLFSTLTTLDLSGWDTSNVTDMANMFMYARSLKQVKGLECFDTAKVKDMTNMFCGTGFDSLDVSNFVTNNVLAMGGMFGVMHNITNINLGVNFNTSKVVDFRLMFFLSPKLAELDLSGLDMSSAQEIFGMFSGCTSLRKITLGPKINFSKFDDGLSVGLMEARLSEQYSGRWVNINNPAQTLSAKELMALYTQQGATLETFVWEANQAVIDAGDVTLQVGENWNWTDSIGGLTDQFGQKVDVQALYATNPRAVKLSGDRVNTSRPGTYRVTFKYAGKTVTALVIVKADQTSLTVHDTELHAGGTWHAQDGFDGATDQDGHAIDFNDVTVTGEVNTMVPGDYQITYTYGSQTQTITVTVKENQASLNLHQNHVTVHTDGQETSTWQPQSNFQNATDSDGQTLDWSAIEVVGTPDWATAGDYQLTYQFTDKTGQLVTATMTVTVAIEEADEQAESQSDLQIQDSTITVGESWQPSDNLILATDVNGDELSIADLVVTGTVATDQAGVYQVTYQYTDARGQVFTRVATVTVVAANAGDTNTEQPGVNDTDDDVNAGSTGNSTGDDQAELPTNDADQVKDDTADVDVNAVIDDVTHAVGTNRGKGANHNSGVQATANVAKSEVTAWPHRSQTPSTVSSQHAQSSVADHHQKSRPTEPVSAAVQPATAKLGTATLPQTDEAPSRANVLGTVLLGLTMFGSWLGFRRMKRQ</sequence>
<dbReference type="NCBIfam" id="TIGR03715">
    <property type="entry name" value="KxYKxGKxW"/>
    <property type="match status" value="1"/>
</dbReference>
<feature type="domain" description="Ig-like" evidence="5">
    <location>
        <begin position="726"/>
        <end position="785"/>
    </location>
</feature>
<evidence type="ECO:0000256" key="3">
    <source>
        <dbReference type="SAM" id="Phobius"/>
    </source>
</evidence>
<feature type="compositionally biased region" description="Polar residues" evidence="2">
    <location>
        <begin position="125"/>
        <end position="143"/>
    </location>
</feature>
<dbReference type="InterPro" id="IPR022038">
    <property type="entry name" value="Ig-like_bact"/>
</dbReference>
<dbReference type="KEGG" id="larg:LPA65_12080"/>
<dbReference type="InterPro" id="IPR011889">
    <property type="entry name" value="Liste_lipo_26"/>
</dbReference>
<feature type="compositionally biased region" description="Polar residues" evidence="2">
    <location>
        <begin position="157"/>
        <end position="167"/>
    </location>
</feature>
<dbReference type="NCBIfam" id="TIGR02167">
    <property type="entry name" value="Liste_lipo_26"/>
    <property type="match status" value="2"/>
</dbReference>
<feature type="region of interest" description="Disordered" evidence="2">
    <location>
        <begin position="122"/>
        <end position="195"/>
    </location>
</feature>
<keyword evidence="3" id="KW-0472">Membrane</keyword>
<dbReference type="InterPro" id="IPR005046">
    <property type="entry name" value="DUF285"/>
</dbReference>